<dbReference type="InterPro" id="IPR051599">
    <property type="entry name" value="Cell_Envelope_Assoc"/>
</dbReference>
<dbReference type="InterPro" id="IPR014729">
    <property type="entry name" value="Rossmann-like_a/b/a_fold"/>
</dbReference>
<dbReference type="PANTHER" id="PTHR30336">
    <property type="entry name" value="INNER MEMBRANE PROTEIN, PROBABLE PERMEASE"/>
    <property type="match status" value="1"/>
</dbReference>
<dbReference type="EMBL" id="BAQJ01000411">
    <property type="protein sequence ID" value="GBQ78032.1"/>
    <property type="molecule type" value="Genomic_DNA"/>
</dbReference>
<name>A0ABQ0PQ91_9PROT</name>
<evidence type="ECO:0000313" key="2">
    <source>
        <dbReference type="EMBL" id="GBQ78032.1"/>
    </source>
</evidence>
<keyword evidence="3" id="KW-1185">Reference proteome</keyword>
<feature type="domain" description="DUF218" evidence="1">
    <location>
        <begin position="54"/>
        <end position="176"/>
    </location>
</feature>
<accession>A0ABQ0PQ91</accession>
<proteinExistence type="predicted"/>
<dbReference type="Pfam" id="PF02698">
    <property type="entry name" value="DUF218"/>
    <property type="match status" value="1"/>
</dbReference>
<dbReference type="PANTHER" id="PTHR30336:SF20">
    <property type="entry name" value="DUF218 DOMAIN-CONTAINING PROTEIN"/>
    <property type="match status" value="1"/>
</dbReference>
<evidence type="ECO:0000259" key="1">
    <source>
        <dbReference type="Pfam" id="PF02698"/>
    </source>
</evidence>
<sequence length="269" mass="30137">MEEIIVSEDVFPRNIIECINEVIRFLAVDDFSSVQNDMTPDLVILAGNDFLPGAEGAFRLAKRKNVPLLISGGVGHATDFLRQAVARNARYHTLDTAGLSEAEILHSIATTFWGLPTSQILLETRATNGGENGQFTRKLLEERHMAPKTAVLVQDPAMQRRAAATFQQTWQGMTPVCRIFSWPVVVPQLMPENGKVVFSGPAEDHPASLERFISLVIGEIPRLRDDENGYGPKGKGFIPHVEIPQEIENSFEEIYNYFNNKKEYDNRKV</sequence>
<organism evidence="2 3">
    <name type="scientific">Komagataeibacter intermedius NRIC 0521</name>
    <dbReference type="NCBI Taxonomy" id="1307934"/>
    <lineage>
        <taxon>Bacteria</taxon>
        <taxon>Pseudomonadati</taxon>
        <taxon>Pseudomonadota</taxon>
        <taxon>Alphaproteobacteria</taxon>
        <taxon>Acetobacterales</taxon>
        <taxon>Acetobacteraceae</taxon>
        <taxon>Komagataeibacter</taxon>
    </lineage>
</organism>
<comment type="caution">
    <text evidence="2">The sequence shown here is derived from an EMBL/GenBank/DDBJ whole genome shotgun (WGS) entry which is preliminary data.</text>
</comment>
<dbReference type="Proteomes" id="UP001061452">
    <property type="component" value="Unassembled WGS sequence"/>
</dbReference>
<gene>
    <name evidence="2" type="ORF">AA0521_3100</name>
</gene>
<evidence type="ECO:0000313" key="3">
    <source>
        <dbReference type="Proteomes" id="UP001061452"/>
    </source>
</evidence>
<dbReference type="CDD" id="cd06259">
    <property type="entry name" value="YdcF-like"/>
    <property type="match status" value="1"/>
</dbReference>
<dbReference type="InterPro" id="IPR003848">
    <property type="entry name" value="DUF218"/>
</dbReference>
<reference evidence="2" key="1">
    <citation type="submission" date="2013-04" db="EMBL/GenBank/DDBJ databases">
        <title>The genome sequencing project of 58 acetic acid bacteria.</title>
        <authorList>
            <person name="Okamoto-Kainuma A."/>
            <person name="Ishikawa M."/>
            <person name="Umino S."/>
            <person name="Koizumi Y."/>
            <person name="Shiwa Y."/>
            <person name="Yoshikawa H."/>
            <person name="Matsutani M."/>
            <person name="Matsushita K."/>
        </authorList>
    </citation>
    <scope>NUCLEOTIDE SEQUENCE</scope>
    <source>
        <strain evidence="2">NRIC 0521</strain>
    </source>
</reference>
<dbReference type="Gene3D" id="3.40.50.620">
    <property type="entry name" value="HUPs"/>
    <property type="match status" value="1"/>
</dbReference>
<dbReference type="Gene3D" id="1.10.3620.10">
    <property type="entry name" value="YdcF like domain"/>
    <property type="match status" value="1"/>
</dbReference>
<protein>
    <recommendedName>
        <fullName evidence="1">DUF218 domain-containing protein</fullName>
    </recommendedName>
</protein>